<dbReference type="Proteomes" id="UP000530530">
    <property type="component" value="Unassembled WGS sequence"/>
</dbReference>
<name>A0ABR6M0E3_9ACTN</name>
<keyword evidence="2" id="KW-1185">Reference proteome</keyword>
<dbReference type="RefSeq" id="WP_020874913.1">
    <property type="nucleotide sequence ID" value="NZ_CP157811.1"/>
</dbReference>
<protein>
    <submittedName>
        <fullName evidence="1">Uncharacterized protein</fullName>
    </submittedName>
</protein>
<organism evidence="1 2">
    <name type="scientific">Streptomyces rapamycinicus</name>
    <dbReference type="NCBI Taxonomy" id="1226757"/>
    <lineage>
        <taxon>Bacteria</taxon>
        <taxon>Bacillati</taxon>
        <taxon>Actinomycetota</taxon>
        <taxon>Actinomycetes</taxon>
        <taxon>Kitasatosporales</taxon>
        <taxon>Streptomycetaceae</taxon>
        <taxon>Streptomyces</taxon>
        <taxon>Streptomyces violaceusniger group</taxon>
    </lineage>
</organism>
<comment type="caution">
    <text evidence="1">The sequence shown here is derived from an EMBL/GenBank/DDBJ whole genome shotgun (WGS) entry which is preliminary data.</text>
</comment>
<reference evidence="1 2" key="1">
    <citation type="submission" date="2020-08" db="EMBL/GenBank/DDBJ databases">
        <title>Sequencing the genomes of 1000 actinobacteria strains.</title>
        <authorList>
            <person name="Klenk H.-P."/>
        </authorList>
    </citation>
    <scope>NUCLEOTIDE SEQUENCE [LARGE SCALE GENOMIC DNA]</scope>
    <source>
        <strain evidence="1 2">DSM 41530</strain>
    </source>
</reference>
<sequence length="52" mass="5717">MAFTASAETIPLPDLAFTRVWGPAIHRLILTARRSATEGEHMLTVRPNSGRV</sequence>
<evidence type="ECO:0000313" key="1">
    <source>
        <dbReference type="EMBL" id="MBB4787382.1"/>
    </source>
</evidence>
<dbReference type="EMBL" id="JACHNG010000002">
    <property type="protein sequence ID" value="MBB4787382.1"/>
    <property type="molecule type" value="Genomic_DNA"/>
</dbReference>
<evidence type="ECO:0000313" key="2">
    <source>
        <dbReference type="Proteomes" id="UP000530530"/>
    </source>
</evidence>
<gene>
    <name evidence="1" type="ORF">BJY27_008429</name>
</gene>
<accession>A0ABR6M0E3</accession>
<proteinExistence type="predicted"/>